<evidence type="ECO:0000313" key="1">
    <source>
        <dbReference type="EMBL" id="VDO49314.1"/>
    </source>
</evidence>
<protein>
    <submittedName>
        <fullName evidence="1 3">Uncharacterized protein</fullName>
    </submittedName>
</protein>
<proteinExistence type="predicted"/>
<keyword evidence="2" id="KW-1185">Reference proteome</keyword>
<name>A0A0R3R8R3_9BILA</name>
<evidence type="ECO:0000313" key="2">
    <source>
        <dbReference type="Proteomes" id="UP000280834"/>
    </source>
</evidence>
<reference evidence="3" key="1">
    <citation type="submission" date="2017-02" db="UniProtKB">
        <authorList>
            <consortium name="WormBaseParasite"/>
        </authorList>
    </citation>
    <scope>IDENTIFICATION</scope>
</reference>
<organism evidence="3">
    <name type="scientific">Brugia timori</name>
    <dbReference type="NCBI Taxonomy" id="42155"/>
    <lineage>
        <taxon>Eukaryota</taxon>
        <taxon>Metazoa</taxon>
        <taxon>Ecdysozoa</taxon>
        <taxon>Nematoda</taxon>
        <taxon>Chromadorea</taxon>
        <taxon>Rhabditida</taxon>
        <taxon>Spirurina</taxon>
        <taxon>Spiruromorpha</taxon>
        <taxon>Filarioidea</taxon>
        <taxon>Onchocercidae</taxon>
        <taxon>Brugia</taxon>
    </lineage>
</organism>
<dbReference type="AlphaFoldDB" id="A0A0R3R8R3"/>
<dbReference type="WBParaSite" id="BTMF_0001641901-mRNA-1">
    <property type="protein sequence ID" value="BTMF_0001641901-mRNA-1"/>
    <property type="gene ID" value="BTMF_0001641901"/>
</dbReference>
<dbReference type="EMBL" id="UZAG01021146">
    <property type="protein sequence ID" value="VDO49314.1"/>
    <property type="molecule type" value="Genomic_DNA"/>
</dbReference>
<accession>A0A0R3R8R3</accession>
<gene>
    <name evidence="1" type="ORF">BTMF_LOCUS14399</name>
</gene>
<dbReference type="Proteomes" id="UP000280834">
    <property type="component" value="Unassembled WGS sequence"/>
</dbReference>
<sequence>MNDHFDLIFFCNYYLINKAFFILFILFHLSLLSKIFHFGKINK</sequence>
<reference evidence="1 2" key="2">
    <citation type="submission" date="2018-11" db="EMBL/GenBank/DDBJ databases">
        <authorList>
            <consortium name="Pathogen Informatics"/>
        </authorList>
    </citation>
    <scope>NUCLEOTIDE SEQUENCE [LARGE SCALE GENOMIC DNA]</scope>
</reference>
<evidence type="ECO:0000313" key="3">
    <source>
        <dbReference type="WBParaSite" id="BTMF_0001641901-mRNA-1"/>
    </source>
</evidence>